<name>A0A0V1GCV5_9BILA</name>
<keyword evidence="2" id="KW-1185">Reference proteome</keyword>
<protein>
    <submittedName>
        <fullName evidence="1">Uncharacterized protein</fullName>
    </submittedName>
</protein>
<dbReference type="Proteomes" id="UP000055024">
    <property type="component" value="Unassembled WGS sequence"/>
</dbReference>
<dbReference type="AlphaFoldDB" id="A0A0V1GCV5"/>
<evidence type="ECO:0000313" key="2">
    <source>
        <dbReference type="Proteomes" id="UP000055024"/>
    </source>
</evidence>
<gene>
    <name evidence="1" type="ORF">T11_13993</name>
</gene>
<dbReference type="OrthoDB" id="10463857at2759"/>
<dbReference type="EMBL" id="JYDP01003761">
    <property type="protein sequence ID" value="KRY95459.1"/>
    <property type="molecule type" value="Genomic_DNA"/>
</dbReference>
<comment type="caution">
    <text evidence="1">The sequence shown here is derived from an EMBL/GenBank/DDBJ whole genome shotgun (WGS) entry which is preliminary data.</text>
</comment>
<sequence length="67" mass="7322">MSSQPSCKSGIQVSPNADKENAISQAPHIVGQQSSTLKSRKRTYSSAIKICMHFLVNKSYCGCFSVR</sequence>
<proteinExistence type="predicted"/>
<evidence type="ECO:0000313" key="1">
    <source>
        <dbReference type="EMBL" id="KRY95459.1"/>
    </source>
</evidence>
<organism evidence="1 2">
    <name type="scientific">Trichinella zimbabwensis</name>
    <dbReference type="NCBI Taxonomy" id="268475"/>
    <lineage>
        <taxon>Eukaryota</taxon>
        <taxon>Metazoa</taxon>
        <taxon>Ecdysozoa</taxon>
        <taxon>Nematoda</taxon>
        <taxon>Enoplea</taxon>
        <taxon>Dorylaimia</taxon>
        <taxon>Trichinellida</taxon>
        <taxon>Trichinellidae</taxon>
        <taxon>Trichinella</taxon>
    </lineage>
</organism>
<reference evidence="1 2" key="1">
    <citation type="submission" date="2015-01" db="EMBL/GenBank/DDBJ databases">
        <title>Evolution of Trichinella species and genotypes.</title>
        <authorList>
            <person name="Korhonen P.K."/>
            <person name="Edoardo P."/>
            <person name="Giuseppe L.R."/>
            <person name="Gasser R.B."/>
        </authorList>
    </citation>
    <scope>NUCLEOTIDE SEQUENCE [LARGE SCALE GENOMIC DNA]</scope>
    <source>
        <strain evidence="1">ISS1029</strain>
    </source>
</reference>
<accession>A0A0V1GCV5</accession>